<evidence type="ECO:0000313" key="2">
    <source>
        <dbReference type="Proteomes" id="UP000024635"/>
    </source>
</evidence>
<sequence length="66" mass="7482">MAEDSASVAAEEVSRIIKECLDTAVAQGTLQIYKSSEKLRSVLQQAPRPYRRNTQTTEWFFGSPYQ</sequence>
<dbReference type="EMBL" id="JARK01001506">
    <property type="protein sequence ID" value="EYB94506.1"/>
    <property type="molecule type" value="Genomic_DNA"/>
</dbReference>
<comment type="caution">
    <text evidence="1">The sequence shown here is derived from an EMBL/GenBank/DDBJ whole genome shotgun (WGS) entry which is preliminary data.</text>
</comment>
<reference evidence="2" key="1">
    <citation type="journal article" date="2015" name="Nat. Genet.">
        <title>The genome and transcriptome of the zoonotic hookworm Ancylostoma ceylanicum identify infection-specific gene families.</title>
        <authorList>
            <person name="Schwarz E.M."/>
            <person name="Hu Y."/>
            <person name="Antoshechkin I."/>
            <person name="Miller M.M."/>
            <person name="Sternberg P.W."/>
            <person name="Aroian R.V."/>
        </authorList>
    </citation>
    <scope>NUCLEOTIDE SEQUENCE</scope>
    <source>
        <strain evidence="2">HY135</strain>
    </source>
</reference>
<protein>
    <submittedName>
        <fullName evidence="1">Uncharacterized protein</fullName>
    </submittedName>
</protein>
<proteinExistence type="predicted"/>
<keyword evidence="2" id="KW-1185">Reference proteome</keyword>
<accession>A0A016SVV6</accession>
<dbReference type="Proteomes" id="UP000024635">
    <property type="component" value="Unassembled WGS sequence"/>
</dbReference>
<name>A0A016SVV6_9BILA</name>
<organism evidence="1 2">
    <name type="scientific">Ancylostoma ceylanicum</name>
    <dbReference type="NCBI Taxonomy" id="53326"/>
    <lineage>
        <taxon>Eukaryota</taxon>
        <taxon>Metazoa</taxon>
        <taxon>Ecdysozoa</taxon>
        <taxon>Nematoda</taxon>
        <taxon>Chromadorea</taxon>
        <taxon>Rhabditida</taxon>
        <taxon>Rhabditina</taxon>
        <taxon>Rhabditomorpha</taxon>
        <taxon>Strongyloidea</taxon>
        <taxon>Ancylostomatidae</taxon>
        <taxon>Ancylostomatinae</taxon>
        <taxon>Ancylostoma</taxon>
    </lineage>
</organism>
<gene>
    <name evidence="1" type="primary">Acey_s0170.g233</name>
    <name evidence="1" type="ORF">Y032_0170g233</name>
</gene>
<evidence type="ECO:0000313" key="1">
    <source>
        <dbReference type="EMBL" id="EYB94506.1"/>
    </source>
</evidence>
<dbReference type="AlphaFoldDB" id="A0A016SVV6"/>